<dbReference type="CDD" id="cd02440">
    <property type="entry name" value="AdoMet_MTases"/>
    <property type="match status" value="1"/>
</dbReference>
<dbReference type="RefSeq" id="XP_039126096.1">
    <property type="nucleotide sequence ID" value="XM_039270162.1"/>
</dbReference>
<organism evidence="4 5">
    <name type="scientific">Dioscorea cayennensis subsp. rotundata</name>
    <name type="common">White Guinea yam</name>
    <name type="synonym">Dioscorea rotundata</name>
    <dbReference type="NCBI Taxonomy" id="55577"/>
    <lineage>
        <taxon>Eukaryota</taxon>
        <taxon>Viridiplantae</taxon>
        <taxon>Streptophyta</taxon>
        <taxon>Embryophyta</taxon>
        <taxon>Tracheophyta</taxon>
        <taxon>Spermatophyta</taxon>
        <taxon>Magnoliopsida</taxon>
        <taxon>Liliopsida</taxon>
        <taxon>Dioscoreales</taxon>
        <taxon>Dioscoreaceae</taxon>
        <taxon>Dioscorea</taxon>
    </lineage>
</organism>
<dbReference type="SUPFAM" id="SSF53335">
    <property type="entry name" value="S-adenosyl-L-methionine-dependent methyltransferases"/>
    <property type="match status" value="1"/>
</dbReference>
<dbReference type="GO" id="GO:0032259">
    <property type="term" value="P:methylation"/>
    <property type="evidence" value="ECO:0007669"/>
    <property type="project" value="UniProtKB-KW"/>
</dbReference>
<keyword evidence="4" id="KW-1185">Reference proteome</keyword>
<protein>
    <submittedName>
        <fullName evidence="5">LOW QUALITY PROTEIN: eEF1A lysine and N-terminal methyltransferase-like</fullName>
    </submittedName>
</protein>
<dbReference type="PANTHER" id="PTHR12176">
    <property type="entry name" value="SAM-DEPENDENT METHYLTRANSFERASE SUPERFAMILY PROTEIN"/>
    <property type="match status" value="1"/>
</dbReference>
<dbReference type="GO" id="GO:0008168">
    <property type="term" value="F:methyltransferase activity"/>
    <property type="evidence" value="ECO:0007669"/>
    <property type="project" value="UniProtKB-KW"/>
</dbReference>
<name>A0AB40BFT5_DIOCR</name>
<evidence type="ECO:0000313" key="4">
    <source>
        <dbReference type="Proteomes" id="UP001515500"/>
    </source>
</evidence>
<dbReference type="Proteomes" id="UP001515500">
    <property type="component" value="Chromosome 5"/>
</dbReference>
<evidence type="ECO:0000256" key="3">
    <source>
        <dbReference type="ARBA" id="ARBA00022679"/>
    </source>
</evidence>
<keyword evidence="2" id="KW-0489">Methyltransferase</keyword>
<keyword evidence="3" id="KW-0808">Transferase</keyword>
<accession>A0AB40BFT5</accession>
<dbReference type="PANTHER" id="PTHR12176:SF59">
    <property type="entry name" value="METHYLTRANSFERASE DOMAIN-CONTAINING PROTEIN-RELATED"/>
    <property type="match status" value="1"/>
</dbReference>
<evidence type="ECO:0000313" key="5">
    <source>
        <dbReference type="RefSeq" id="XP_039126096.1"/>
    </source>
</evidence>
<sequence>MNFDKSVSLSLIVKRLTQLQDHIVKEIDMADSGSLDPSSFKRLSPSRFISFSFPNPSQGPYSDVLRIAVLDSPLLPSLPPPKVAAMLVPIGRESDWIFCTAAGHLQLPPHLLLPGPVLSRLIFHWKNFQIFSCPPMSYTRPQSEPDLCSLQHFQEALFPLLLALCPKAAFKNGVPEIPFLSYEDNVVRSVLVDRIEGPVSGEMLVEDVEIDVSPVPELRRRLRFKMMPNLVQTQVRLIPDPSKDGTIGPQKGSLVQPYLAPMVAGLSLVAPFLEEKIKLGLRPRALCLGVGGGTLPMFLKSKLDFDILGVEADPVVLNIARQHFGLVEGEFLHVHIGDAIGFIKNVAQQEDTLRRGLERMSDLVEGSRIDFDVIMVDLDAGDAVNGASAPPSEFVQRSVLLAAKMVLHDRGIIVINVIPQSKAFYSELIHDFREVFAELYEIEVGNGENYVLVATVTNVQLSRSGSCGSWLQKLKLVIGEKHMNSINKI</sequence>
<evidence type="ECO:0000256" key="1">
    <source>
        <dbReference type="ARBA" id="ARBA00008361"/>
    </source>
</evidence>
<dbReference type="InterPro" id="IPR029063">
    <property type="entry name" value="SAM-dependent_MTases_sf"/>
</dbReference>
<evidence type="ECO:0000256" key="2">
    <source>
        <dbReference type="ARBA" id="ARBA00022603"/>
    </source>
</evidence>
<dbReference type="AlphaFoldDB" id="A0AB40BFT5"/>
<dbReference type="Gene3D" id="3.40.50.150">
    <property type="entry name" value="Vaccinia Virus protein VP39"/>
    <property type="match status" value="1"/>
</dbReference>
<dbReference type="InterPro" id="IPR051419">
    <property type="entry name" value="Lys/N-term_MeTrsfase_sf"/>
</dbReference>
<reference evidence="5" key="1">
    <citation type="submission" date="2025-08" db="UniProtKB">
        <authorList>
            <consortium name="RefSeq"/>
        </authorList>
    </citation>
    <scope>IDENTIFICATION</scope>
</reference>
<comment type="similarity">
    <text evidence="1">Belongs to the methyltransferase superfamily.</text>
</comment>
<dbReference type="GeneID" id="120262105"/>
<gene>
    <name evidence="5" type="primary">LOC120262105</name>
</gene>
<proteinExistence type="inferred from homology"/>